<evidence type="ECO:0000256" key="1">
    <source>
        <dbReference type="ARBA" id="ARBA00012134"/>
    </source>
</evidence>
<feature type="domain" description="Glycine dehydrogenase C-terminal" evidence="5">
    <location>
        <begin position="99"/>
        <end position="204"/>
    </location>
</feature>
<keyword evidence="3" id="KW-0560">Oxidoreductase</keyword>
<dbReference type="InterPro" id="IPR015421">
    <property type="entry name" value="PyrdxlP-dep_Trfase_major"/>
</dbReference>
<reference evidence="6" key="1">
    <citation type="journal article" date="2014" name="Front. Microbiol.">
        <title>High frequency of phylogenetically diverse reductive dehalogenase-homologous genes in deep subseafloor sedimentary metagenomes.</title>
        <authorList>
            <person name="Kawai M."/>
            <person name="Futagami T."/>
            <person name="Toyoda A."/>
            <person name="Takaki Y."/>
            <person name="Nishi S."/>
            <person name="Hori S."/>
            <person name="Arai W."/>
            <person name="Tsubouchi T."/>
            <person name="Morono Y."/>
            <person name="Uchiyama I."/>
            <person name="Ito T."/>
            <person name="Fujiyama A."/>
            <person name="Inagaki F."/>
            <person name="Takami H."/>
        </authorList>
    </citation>
    <scope>NUCLEOTIDE SEQUENCE</scope>
    <source>
        <strain evidence="6">Expedition CK06-06</strain>
    </source>
</reference>
<dbReference type="InterPro" id="IPR049316">
    <property type="entry name" value="GDC-P_C"/>
</dbReference>
<evidence type="ECO:0000256" key="4">
    <source>
        <dbReference type="ARBA" id="ARBA00049026"/>
    </source>
</evidence>
<comment type="catalytic activity">
    <reaction evidence="4">
        <text>N(6)-[(R)-lipoyl]-L-lysyl-[glycine-cleavage complex H protein] + glycine + H(+) = N(6)-[(R)-S(8)-aminomethyldihydrolipoyl]-L-lysyl-[glycine-cleavage complex H protein] + CO2</text>
        <dbReference type="Rhea" id="RHEA:24304"/>
        <dbReference type="Rhea" id="RHEA-COMP:10494"/>
        <dbReference type="Rhea" id="RHEA-COMP:10495"/>
        <dbReference type="ChEBI" id="CHEBI:15378"/>
        <dbReference type="ChEBI" id="CHEBI:16526"/>
        <dbReference type="ChEBI" id="CHEBI:57305"/>
        <dbReference type="ChEBI" id="CHEBI:83099"/>
        <dbReference type="ChEBI" id="CHEBI:83143"/>
        <dbReference type="EC" id="1.4.4.2"/>
    </reaction>
</comment>
<dbReference type="Gene3D" id="3.40.640.10">
    <property type="entry name" value="Type I PLP-dependent aspartate aminotransferase-like (Major domain)"/>
    <property type="match status" value="1"/>
</dbReference>
<dbReference type="Pfam" id="PF21478">
    <property type="entry name" value="GcvP2_C"/>
    <property type="match status" value="1"/>
</dbReference>
<dbReference type="Gene3D" id="3.90.1150.10">
    <property type="entry name" value="Aspartate Aminotransferase, domain 1"/>
    <property type="match status" value="1"/>
</dbReference>
<dbReference type="SUPFAM" id="SSF53383">
    <property type="entry name" value="PLP-dependent transferases"/>
    <property type="match status" value="1"/>
</dbReference>
<evidence type="ECO:0000313" key="6">
    <source>
        <dbReference type="EMBL" id="GAH69982.1"/>
    </source>
</evidence>
<gene>
    <name evidence="6" type="ORF">S03H2_47213</name>
</gene>
<protein>
    <recommendedName>
        <fullName evidence="1">glycine dehydrogenase (aminomethyl-transferring)</fullName>
        <ecNumber evidence="1">1.4.4.2</ecNumber>
    </recommendedName>
</protein>
<sequence length="250" mass="28982">TRAKEANFDLTFFNLHKTFSSPHGCGGPASGIVGVTNKLAKFLPVPVVDYDKKNNKYFLDYDRPDSIGKVKDFYGVIPVILRAYAWIMSLGAEGLREVSNVAILNNNYIMKKILELRGVSMAFPEHKHRIEQVRYSWEKLTKETGIDTEDIQRRIFDFGTHYWTSHEPWLIPQPFTIEPSESYSKDDIDEFVAILGQIVKEAYEEPKKLKDAPHKSSVHHIDHDVLDDPAKWAITWRAYKKKYNGYFQRK</sequence>
<comment type="caution">
    <text evidence="6">The sequence shown here is derived from an EMBL/GenBank/DDBJ whole genome shotgun (WGS) entry which is preliminary data.</text>
</comment>
<dbReference type="InterPro" id="IPR015422">
    <property type="entry name" value="PyrdxlP-dep_Trfase_small"/>
</dbReference>
<organism evidence="6">
    <name type="scientific">marine sediment metagenome</name>
    <dbReference type="NCBI Taxonomy" id="412755"/>
    <lineage>
        <taxon>unclassified sequences</taxon>
        <taxon>metagenomes</taxon>
        <taxon>ecological metagenomes</taxon>
    </lineage>
</organism>
<dbReference type="AlphaFoldDB" id="X1HKK1"/>
<dbReference type="InterPro" id="IPR020581">
    <property type="entry name" value="GDC_P"/>
</dbReference>
<dbReference type="EMBL" id="BARU01029705">
    <property type="protein sequence ID" value="GAH69982.1"/>
    <property type="molecule type" value="Genomic_DNA"/>
</dbReference>
<dbReference type="GO" id="GO:0019464">
    <property type="term" value="P:glycine decarboxylation via glycine cleavage system"/>
    <property type="evidence" value="ECO:0007669"/>
    <property type="project" value="TreeGrafter"/>
</dbReference>
<evidence type="ECO:0000259" key="5">
    <source>
        <dbReference type="Pfam" id="PF21478"/>
    </source>
</evidence>
<dbReference type="GO" id="GO:0030170">
    <property type="term" value="F:pyridoxal phosphate binding"/>
    <property type="evidence" value="ECO:0007669"/>
    <property type="project" value="TreeGrafter"/>
</dbReference>
<proteinExistence type="predicted"/>
<evidence type="ECO:0000256" key="3">
    <source>
        <dbReference type="ARBA" id="ARBA00023002"/>
    </source>
</evidence>
<dbReference type="GO" id="GO:0004375">
    <property type="term" value="F:glycine dehydrogenase (decarboxylating) activity"/>
    <property type="evidence" value="ECO:0007669"/>
    <property type="project" value="UniProtKB-EC"/>
</dbReference>
<dbReference type="GO" id="GO:0005829">
    <property type="term" value="C:cytosol"/>
    <property type="evidence" value="ECO:0007669"/>
    <property type="project" value="TreeGrafter"/>
</dbReference>
<dbReference type="PANTHER" id="PTHR11773:SF1">
    <property type="entry name" value="GLYCINE DEHYDROGENASE (DECARBOXYLATING), MITOCHONDRIAL"/>
    <property type="match status" value="1"/>
</dbReference>
<dbReference type="InterPro" id="IPR015424">
    <property type="entry name" value="PyrdxlP-dep_Trfase"/>
</dbReference>
<dbReference type="GO" id="GO:0005960">
    <property type="term" value="C:glycine cleavage complex"/>
    <property type="evidence" value="ECO:0007669"/>
    <property type="project" value="TreeGrafter"/>
</dbReference>
<dbReference type="GO" id="GO:0016594">
    <property type="term" value="F:glycine binding"/>
    <property type="evidence" value="ECO:0007669"/>
    <property type="project" value="TreeGrafter"/>
</dbReference>
<keyword evidence="2" id="KW-0663">Pyridoxal phosphate</keyword>
<dbReference type="PANTHER" id="PTHR11773">
    <property type="entry name" value="GLYCINE DEHYDROGENASE, DECARBOXYLATING"/>
    <property type="match status" value="1"/>
</dbReference>
<accession>X1HKK1</accession>
<name>X1HKK1_9ZZZZ</name>
<dbReference type="EC" id="1.4.4.2" evidence="1"/>
<evidence type="ECO:0000256" key="2">
    <source>
        <dbReference type="ARBA" id="ARBA00022898"/>
    </source>
</evidence>
<feature type="non-terminal residue" evidence="6">
    <location>
        <position position="1"/>
    </location>
</feature>